<keyword evidence="6" id="KW-1185">Reference proteome</keyword>
<comment type="function">
    <text evidence="4">Functions in the N-end rule pathway of protein degradation where it conjugates Leu, Phe and, less efficiently, Met from aminoacyl-tRNAs to the N-termini of proteins containing an N-terminal arginine or lysine.</text>
</comment>
<dbReference type="Gene3D" id="3.40.630.70">
    <property type="entry name" value="Leucyl/phenylalanyl-tRNA-protein transferase, C-terminal domain"/>
    <property type="match status" value="1"/>
</dbReference>
<dbReference type="GO" id="GO:0008914">
    <property type="term" value="F:leucyl-tRNA--protein transferase activity"/>
    <property type="evidence" value="ECO:0007669"/>
    <property type="project" value="UniProtKB-EC"/>
</dbReference>
<dbReference type="InterPro" id="IPR016181">
    <property type="entry name" value="Acyl_CoA_acyltransferase"/>
</dbReference>
<evidence type="ECO:0000313" key="6">
    <source>
        <dbReference type="Proteomes" id="UP001596098"/>
    </source>
</evidence>
<proteinExistence type="inferred from homology"/>
<dbReference type="RefSeq" id="WP_128219230.1">
    <property type="nucleotide sequence ID" value="NZ_CP034929.1"/>
</dbReference>
<comment type="catalytic activity">
    <reaction evidence="4">
        <text>N-terminal L-arginyl-[protein] + L-leucyl-tRNA(Leu) = N-terminal L-leucyl-L-arginyl-[protein] + tRNA(Leu) + H(+)</text>
        <dbReference type="Rhea" id="RHEA:50416"/>
        <dbReference type="Rhea" id="RHEA-COMP:9613"/>
        <dbReference type="Rhea" id="RHEA-COMP:9622"/>
        <dbReference type="Rhea" id="RHEA-COMP:12672"/>
        <dbReference type="Rhea" id="RHEA-COMP:12673"/>
        <dbReference type="ChEBI" id="CHEBI:15378"/>
        <dbReference type="ChEBI" id="CHEBI:64719"/>
        <dbReference type="ChEBI" id="CHEBI:78442"/>
        <dbReference type="ChEBI" id="CHEBI:78494"/>
        <dbReference type="ChEBI" id="CHEBI:133044"/>
        <dbReference type="EC" id="2.3.2.6"/>
    </reaction>
</comment>
<gene>
    <name evidence="4 5" type="primary">aat</name>
    <name evidence="5" type="ORF">ACFPWU_12745</name>
</gene>
<comment type="catalytic activity">
    <reaction evidence="4">
        <text>L-phenylalanyl-tRNA(Phe) + an N-terminal L-alpha-aminoacyl-[protein] = an N-terminal L-phenylalanyl-L-alpha-aminoacyl-[protein] + tRNA(Phe)</text>
        <dbReference type="Rhea" id="RHEA:43632"/>
        <dbReference type="Rhea" id="RHEA-COMP:9668"/>
        <dbReference type="Rhea" id="RHEA-COMP:9699"/>
        <dbReference type="Rhea" id="RHEA-COMP:10636"/>
        <dbReference type="Rhea" id="RHEA-COMP:10637"/>
        <dbReference type="ChEBI" id="CHEBI:78442"/>
        <dbReference type="ChEBI" id="CHEBI:78531"/>
        <dbReference type="ChEBI" id="CHEBI:78597"/>
        <dbReference type="ChEBI" id="CHEBI:83561"/>
        <dbReference type="EC" id="2.3.2.6"/>
    </reaction>
</comment>
<comment type="similarity">
    <text evidence="4">Belongs to the L/F-transferase family.</text>
</comment>
<name>A0ABW1R1N1_9ACTN</name>
<dbReference type="InterPro" id="IPR004616">
    <property type="entry name" value="Leu/Phe-tRNA_Trfase"/>
</dbReference>
<evidence type="ECO:0000256" key="2">
    <source>
        <dbReference type="ARBA" id="ARBA00022679"/>
    </source>
</evidence>
<evidence type="ECO:0000313" key="5">
    <source>
        <dbReference type="EMBL" id="MFC6154530.1"/>
    </source>
</evidence>
<dbReference type="InterPro" id="IPR042203">
    <property type="entry name" value="Leu/Phe-tRNA_Trfase_C"/>
</dbReference>
<dbReference type="Gene3D" id="3.30.70.3550">
    <property type="entry name" value="Leucyl/phenylalanyl-tRNA-protein transferase, N-terminal domain"/>
    <property type="match status" value="1"/>
</dbReference>
<keyword evidence="3 4" id="KW-0012">Acyltransferase</keyword>
<comment type="caution">
    <text evidence="5">The sequence shown here is derived from an EMBL/GenBank/DDBJ whole genome shotgun (WGS) entry which is preliminary data.</text>
</comment>
<dbReference type="SUPFAM" id="SSF55729">
    <property type="entry name" value="Acyl-CoA N-acyltransferases (Nat)"/>
    <property type="match status" value="1"/>
</dbReference>
<dbReference type="Proteomes" id="UP001596098">
    <property type="component" value="Unassembled WGS sequence"/>
</dbReference>
<evidence type="ECO:0000256" key="4">
    <source>
        <dbReference type="HAMAP-Rule" id="MF_00688"/>
    </source>
</evidence>
<protein>
    <recommendedName>
        <fullName evidence="4">Leucyl/phenylalanyl-tRNA--protein transferase</fullName>
        <ecNumber evidence="4">2.3.2.6</ecNumber>
    </recommendedName>
    <alternativeName>
        <fullName evidence="4">L/F-transferase</fullName>
    </alternativeName>
    <alternativeName>
        <fullName evidence="4">Leucyltransferase</fullName>
    </alternativeName>
    <alternativeName>
        <fullName evidence="4">Phenyalanyltransferase</fullName>
    </alternativeName>
</protein>
<keyword evidence="2 4" id="KW-0808">Transferase</keyword>
<dbReference type="EMBL" id="JBHSQI010000007">
    <property type="protein sequence ID" value="MFC6154530.1"/>
    <property type="molecule type" value="Genomic_DNA"/>
</dbReference>
<organism evidence="5 6">
    <name type="scientific">Nocardioides yefusunii</name>
    <dbReference type="NCBI Taxonomy" id="2500546"/>
    <lineage>
        <taxon>Bacteria</taxon>
        <taxon>Bacillati</taxon>
        <taxon>Actinomycetota</taxon>
        <taxon>Actinomycetes</taxon>
        <taxon>Propionibacteriales</taxon>
        <taxon>Nocardioidaceae</taxon>
        <taxon>Nocardioides</taxon>
    </lineage>
</organism>
<keyword evidence="1 4" id="KW-0963">Cytoplasm</keyword>
<dbReference type="NCBIfam" id="TIGR00667">
    <property type="entry name" value="aat"/>
    <property type="match status" value="1"/>
</dbReference>
<dbReference type="PANTHER" id="PTHR30098">
    <property type="entry name" value="LEUCYL/PHENYLALANYL-TRNA--PROTEIN TRANSFERASE"/>
    <property type="match status" value="1"/>
</dbReference>
<evidence type="ECO:0000256" key="3">
    <source>
        <dbReference type="ARBA" id="ARBA00023315"/>
    </source>
</evidence>
<accession>A0ABW1R1N1</accession>
<dbReference type="EC" id="2.3.2.6" evidence="4"/>
<dbReference type="HAMAP" id="MF_00688">
    <property type="entry name" value="Leu_Phe_trans"/>
    <property type="match status" value="1"/>
</dbReference>
<evidence type="ECO:0000256" key="1">
    <source>
        <dbReference type="ARBA" id="ARBA00022490"/>
    </source>
</evidence>
<reference evidence="6" key="1">
    <citation type="journal article" date="2019" name="Int. J. Syst. Evol. Microbiol.">
        <title>The Global Catalogue of Microorganisms (GCM) 10K type strain sequencing project: providing services to taxonomists for standard genome sequencing and annotation.</title>
        <authorList>
            <consortium name="The Broad Institute Genomics Platform"/>
            <consortium name="The Broad Institute Genome Sequencing Center for Infectious Disease"/>
            <person name="Wu L."/>
            <person name="Ma J."/>
        </authorList>
    </citation>
    <scope>NUCLEOTIDE SEQUENCE [LARGE SCALE GENOMIC DNA]</scope>
    <source>
        <strain evidence="6">DFY28</strain>
    </source>
</reference>
<comment type="catalytic activity">
    <reaction evidence="4">
        <text>N-terminal L-lysyl-[protein] + L-leucyl-tRNA(Leu) = N-terminal L-leucyl-L-lysyl-[protein] + tRNA(Leu) + H(+)</text>
        <dbReference type="Rhea" id="RHEA:12340"/>
        <dbReference type="Rhea" id="RHEA-COMP:9613"/>
        <dbReference type="Rhea" id="RHEA-COMP:9622"/>
        <dbReference type="Rhea" id="RHEA-COMP:12670"/>
        <dbReference type="Rhea" id="RHEA-COMP:12671"/>
        <dbReference type="ChEBI" id="CHEBI:15378"/>
        <dbReference type="ChEBI" id="CHEBI:65249"/>
        <dbReference type="ChEBI" id="CHEBI:78442"/>
        <dbReference type="ChEBI" id="CHEBI:78494"/>
        <dbReference type="ChEBI" id="CHEBI:133043"/>
        <dbReference type="EC" id="2.3.2.6"/>
    </reaction>
</comment>
<dbReference type="PANTHER" id="PTHR30098:SF2">
    <property type="entry name" value="LEUCYL_PHENYLALANYL-TRNA--PROTEIN TRANSFERASE"/>
    <property type="match status" value="1"/>
</dbReference>
<sequence length="236" mass="26245">MPVEPAPSPWGLSEVVRDLKRLDPEDDLVAIGADLEPGTLLQAYRSGLFPMPADDELDGFYWFFPVARGVLPLEEFTVSRSLRRACRDFEIRVDTAFVDVMKACGDPSREHGWIDDDILDAYTELHRLGWAHSVEAWQDGRLVGGLYGVAVDGLFAGESMFHHVRDASKVALVALVQMLSDEHVARRVLDVQWSTPHLASLGVVERGRSEYQRALVLAQGVPLPQAFTRGPGVWKP</sequence>
<dbReference type="InterPro" id="IPR042221">
    <property type="entry name" value="Leu/Phe-tRNA_Trfase_N"/>
</dbReference>
<dbReference type="Pfam" id="PF03588">
    <property type="entry name" value="Leu_Phe_trans"/>
    <property type="match status" value="1"/>
</dbReference>
<comment type="subcellular location">
    <subcellularLocation>
        <location evidence="4">Cytoplasm</location>
    </subcellularLocation>
</comment>